<feature type="signal peptide" evidence="2">
    <location>
        <begin position="1"/>
        <end position="25"/>
    </location>
</feature>
<feature type="region of interest" description="Disordered" evidence="1">
    <location>
        <begin position="204"/>
        <end position="227"/>
    </location>
</feature>
<protein>
    <recommendedName>
        <fullName evidence="6">Histidine phosphatase family protein</fullName>
    </recommendedName>
</protein>
<keyword evidence="2" id="KW-0732">Signal</keyword>
<feature type="chain" id="PRO_5015029240" description="Histidine phosphatase family protein" evidence="2">
    <location>
        <begin position="26"/>
        <end position="227"/>
    </location>
</feature>
<sequence>MISHRSFVILLLSTATLCWISPAMSLSPPGEECSEQTLIFIRHAEKSAEGFGQINCQGLNRSLALPSVIKEKFGKPDVIFAPNPTRKKADLGNYYYYLRPLATIEPTAIHFNMPINTRFGQSETEWFIHRLSSERYANAKILISWAHREIINIARTLMTTFNGDLSQIPHWENDDFDSIYILKITRGDGAPKITFTHDHQGLNELSTSCPEPASHPTSELLPEQNLR</sequence>
<keyword evidence="5" id="KW-1185">Reference proteome</keyword>
<dbReference type="RefSeq" id="WP_004717595.1">
    <property type="nucleotide sequence ID" value="NZ_CCYO01000024.1"/>
</dbReference>
<dbReference type="AlphaFoldDB" id="A0A085U7T5"/>
<name>A0A085U7T5_YERRU</name>
<reference evidence="4 5" key="2">
    <citation type="submission" date="2018-06" db="EMBL/GenBank/DDBJ databases">
        <authorList>
            <consortium name="Pathogen Informatics"/>
            <person name="Doyle S."/>
        </authorList>
    </citation>
    <scope>NUCLEOTIDE SEQUENCE [LARGE SCALE GENOMIC DNA]</scope>
    <source>
        <strain evidence="4 5">NCTC10476</strain>
    </source>
</reference>
<proteinExistence type="predicted"/>
<dbReference type="OrthoDB" id="7001291at2"/>
<dbReference type="eggNOG" id="ENOG5032VAC">
    <property type="taxonomic scope" value="Bacteria"/>
</dbReference>
<dbReference type="EMBL" id="UHJG01000001">
    <property type="protein sequence ID" value="SUP98881.1"/>
    <property type="molecule type" value="Genomic_DNA"/>
</dbReference>
<evidence type="ECO:0000313" key="5">
    <source>
        <dbReference type="Proteomes" id="UP000255169"/>
    </source>
</evidence>
<dbReference type="EMBL" id="LN681231">
    <property type="protein sequence ID" value="CEK27638.1"/>
    <property type="molecule type" value="Genomic_DNA"/>
</dbReference>
<gene>
    <name evidence="3" type="ORF">CSF007_9425</name>
    <name evidence="4" type="ORF">NCTC10476_00264</name>
</gene>
<dbReference type="Proteomes" id="UP000255169">
    <property type="component" value="Unassembled WGS sequence"/>
</dbReference>
<accession>A0A085U7T5</accession>
<dbReference type="GeneID" id="66879569"/>
<organism evidence="3">
    <name type="scientific">Yersinia ruckeri</name>
    <dbReference type="NCBI Taxonomy" id="29486"/>
    <lineage>
        <taxon>Bacteria</taxon>
        <taxon>Pseudomonadati</taxon>
        <taxon>Pseudomonadota</taxon>
        <taxon>Gammaproteobacteria</taxon>
        <taxon>Enterobacterales</taxon>
        <taxon>Yersiniaceae</taxon>
        <taxon>Yersinia</taxon>
    </lineage>
</organism>
<evidence type="ECO:0000256" key="2">
    <source>
        <dbReference type="SAM" id="SignalP"/>
    </source>
</evidence>
<reference evidence="3" key="1">
    <citation type="journal article" date="2015" name="Genome Announc.">
        <title>Complete Genome Sequence of Yersinia ruckeri Strain CSF007-82, Etiologic Agent of Red Mouth Disease in Salmonid Fish.</title>
        <authorList>
            <person name="Nelson M.C."/>
            <person name="LaPatra S.E."/>
            <person name="Welch T.J."/>
            <person name="Graf J."/>
        </authorList>
    </citation>
    <scope>NUCLEOTIDE SEQUENCE</scope>
    <source>
        <strain evidence="3">CSF007-82</strain>
    </source>
</reference>
<evidence type="ECO:0000313" key="4">
    <source>
        <dbReference type="EMBL" id="SUP98881.1"/>
    </source>
</evidence>
<evidence type="ECO:0008006" key="6">
    <source>
        <dbReference type="Google" id="ProtNLM"/>
    </source>
</evidence>
<dbReference type="PATRIC" id="fig|29486.44.peg.1529"/>
<evidence type="ECO:0000313" key="3">
    <source>
        <dbReference type="EMBL" id="CEK27638.1"/>
    </source>
</evidence>
<evidence type="ECO:0000256" key="1">
    <source>
        <dbReference type="SAM" id="MobiDB-lite"/>
    </source>
</evidence>
<dbReference type="STRING" id="29486.UGYR_02170"/>